<evidence type="ECO:0000313" key="1">
    <source>
        <dbReference type="EMBL" id="PHT61530.1"/>
    </source>
</evidence>
<accession>A0A2G2XVN6</accession>
<keyword evidence="2" id="KW-1185">Reference proteome</keyword>
<name>A0A2G2XVN6_CAPAN</name>
<dbReference type="AlphaFoldDB" id="A0A2G2XVN6"/>
<dbReference type="PANTHER" id="PTHR47188">
    <property type="entry name" value="PROTEIN TAR1"/>
    <property type="match status" value="1"/>
</dbReference>
<sequence>MARPDKAVAGPTPKSEERFAYQYCCGHPPEFSLAFPRSGKVYHLLGPDRYAHTRTLLRRSRSVSRSPLGRTPLISFLTPYGFTRPLTRTHVRLLGPFFMTARMGSPQASVHSTQKPNIAVDRHFLVQEF</sequence>
<reference evidence="1 2" key="1">
    <citation type="journal article" date="2014" name="Nat. Genet.">
        <title>Genome sequence of the hot pepper provides insights into the evolution of pungency in Capsicum species.</title>
        <authorList>
            <person name="Kim S."/>
            <person name="Park M."/>
            <person name="Yeom S.I."/>
            <person name="Kim Y.M."/>
            <person name="Lee J.M."/>
            <person name="Lee H.A."/>
            <person name="Seo E."/>
            <person name="Choi J."/>
            <person name="Cheong K."/>
            <person name="Kim K.T."/>
            <person name="Jung K."/>
            <person name="Lee G.W."/>
            <person name="Oh S.K."/>
            <person name="Bae C."/>
            <person name="Kim S.B."/>
            <person name="Lee H.Y."/>
            <person name="Kim S.Y."/>
            <person name="Kim M.S."/>
            <person name="Kang B.C."/>
            <person name="Jo Y.D."/>
            <person name="Yang H.B."/>
            <person name="Jeong H.J."/>
            <person name="Kang W.H."/>
            <person name="Kwon J.K."/>
            <person name="Shin C."/>
            <person name="Lim J.Y."/>
            <person name="Park J.H."/>
            <person name="Huh J.H."/>
            <person name="Kim J.S."/>
            <person name="Kim B.D."/>
            <person name="Cohen O."/>
            <person name="Paran I."/>
            <person name="Suh M.C."/>
            <person name="Lee S.B."/>
            <person name="Kim Y.K."/>
            <person name="Shin Y."/>
            <person name="Noh S.J."/>
            <person name="Park J."/>
            <person name="Seo Y.S."/>
            <person name="Kwon S.Y."/>
            <person name="Kim H.A."/>
            <person name="Park J.M."/>
            <person name="Kim H.J."/>
            <person name="Choi S.B."/>
            <person name="Bosland P.W."/>
            <person name="Reeves G."/>
            <person name="Jo S.H."/>
            <person name="Lee B.W."/>
            <person name="Cho H.T."/>
            <person name="Choi H.S."/>
            <person name="Lee M.S."/>
            <person name="Yu Y."/>
            <person name="Do Choi Y."/>
            <person name="Park B.S."/>
            <person name="van Deynze A."/>
            <person name="Ashrafi H."/>
            <person name="Hill T."/>
            <person name="Kim W.T."/>
            <person name="Pai H.S."/>
            <person name="Ahn H.K."/>
            <person name="Yeam I."/>
            <person name="Giovannoni J.J."/>
            <person name="Rose J.K."/>
            <person name="Sorensen I."/>
            <person name="Lee S.J."/>
            <person name="Kim R.W."/>
            <person name="Choi I.Y."/>
            <person name="Choi B.S."/>
            <person name="Lim J.S."/>
            <person name="Lee Y.H."/>
            <person name="Choi D."/>
        </authorList>
    </citation>
    <scope>NUCLEOTIDE SEQUENCE [LARGE SCALE GENOMIC DNA]</scope>
    <source>
        <strain evidence="2">cv. CM334</strain>
    </source>
</reference>
<evidence type="ECO:0000313" key="2">
    <source>
        <dbReference type="Proteomes" id="UP000222542"/>
    </source>
</evidence>
<dbReference type="PANTHER" id="PTHR47188:SF1">
    <property type="entry name" value="PROTEIN TAR1"/>
    <property type="match status" value="1"/>
</dbReference>
<dbReference type="Gramene" id="PHT61530">
    <property type="protein sequence ID" value="PHT61530"/>
    <property type="gene ID" value="T459_34628"/>
</dbReference>
<dbReference type="InterPro" id="IPR044792">
    <property type="entry name" value="TAR1"/>
</dbReference>
<organism evidence="1 2">
    <name type="scientific">Capsicum annuum</name>
    <name type="common">Capsicum pepper</name>
    <dbReference type="NCBI Taxonomy" id="4072"/>
    <lineage>
        <taxon>Eukaryota</taxon>
        <taxon>Viridiplantae</taxon>
        <taxon>Streptophyta</taxon>
        <taxon>Embryophyta</taxon>
        <taxon>Tracheophyta</taxon>
        <taxon>Spermatophyta</taxon>
        <taxon>Magnoliopsida</taxon>
        <taxon>eudicotyledons</taxon>
        <taxon>Gunneridae</taxon>
        <taxon>Pentapetalae</taxon>
        <taxon>asterids</taxon>
        <taxon>lamiids</taxon>
        <taxon>Solanales</taxon>
        <taxon>Solanaceae</taxon>
        <taxon>Solanoideae</taxon>
        <taxon>Capsiceae</taxon>
        <taxon>Capsicum</taxon>
    </lineage>
</organism>
<dbReference type="GO" id="GO:0043457">
    <property type="term" value="P:regulation of cellular respiration"/>
    <property type="evidence" value="ECO:0007669"/>
    <property type="project" value="InterPro"/>
</dbReference>
<gene>
    <name evidence="1" type="ORF">T459_34628</name>
</gene>
<comment type="caution">
    <text evidence="1">The sequence shown here is derived from an EMBL/GenBank/DDBJ whole genome shotgun (WGS) entry which is preliminary data.</text>
</comment>
<dbReference type="EMBL" id="AYRZ02000142">
    <property type="protein sequence ID" value="PHT61530.1"/>
    <property type="molecule type" value="Genomic_DNA"/>
</dbReference>
<protein>
    <submittedName>
        <fullName evidence="1">Uncharacterized protein</fullName>
    </submittedName>
</protein>
<proteinExistence type="predicted"/>
<dbReference type="Proteomes" id="UP000222542">
    <property type="component" value="Unassembled WGS sequence"/>
</dbReference>
<reference evidence="1 2" key="2">
    <citation type="journal article" date="2017" name="Genome Biol.">
        <title>New reference genome sequences of hot pepper reveal the massive evolution of plant disease-resistance genes by retroduplication.</title>
        <authorList>
            <person name="Kim S."/>
            <person name="Park J."/>
            <person name="Yeom S.I."/>
            <person name="Kim Y.M."/>
            <person name="Seo E."/>
            <person name="Kim K.T."/>
            <person name="Kim M.S."/>
            <person name="Lee J.M."/>
            <person name="Cheong K."/>
            <person name="Shin H.S."/>
            <person name="Kim S.B."/>
            <person name="Han K."/>
            <person name="Lee J."/>
            <person name="Park M."/>
            <person name="Lee H.A."/>
            <person name="Lee H.Y."/>
            <person name="Lee Y."/>
            <person name="Oh S."/>
            <person name="Lee J.H."/>
            <person name="Choi E."/>
            <person name="Choi E."/>
            <person name="Lee S.E."/>
            <person name="Jeon J."/>
            <person name="Kim H."/>
            <person name="Choi G."/>
            <person name="Song H."/>
            <person name="Lee J."/>
            <person name="Lee S.C."/>
            <person name="Kwon J.K."/>
            <person name="Lee H.Y."/>
            <person name="Koo N."/>
            <person name="Hong Y."/>
            <person name="Kim R.W."/>
            <person name="Kang W.H."/>
            <person name="Huh J.H."/>
            <person name="Kang B.C."/>
            <person name="Yang T.J."/>
            <person name="Lee Y.H."/>
            <person name="Bennetzen J.L."/>
            <person name="Choi D."/>
        </authorList>
    </citation>
    <scope>NUCLEOTIDE SEQUENCE [LARGE SCALE GENOMIC DNA]</scope>
    <source>
        <strain evidence="2">cv. CM334</strain>
    </source>
</reference>